<dbReference type="Proteomes" id="UP000768163">
    <property type="component" value="Unassembled WGS sequence"/>
</dbReference>
<dbReference type="Proteomes" id="UP000738826">
    <property type="component" value="Unassembled WGS sequence"/>
</dbReference>
<dbReference type="EMBL" id="JAACVF010000196">
    <property type="protein sequence ID" value="NCN65675.1"/>
    <property type="molecule type" value="Genomic_DNA"/>
</dbReference>
<accession>A0A8J7YXA4</accession>
<evidence type="ECO:0000313" key="3">
    <source>
        <dbReference type="Proteomes" id="UP000768163"/>
    </source>
</evidence>
<proteinExistence type="predicted"/>
<organism evidence="1 3">
    <name type="scientific">Candidatus Altarchaeum hamiconexum</name>
    <dbReference type="NCBI Taxonomy" id="1803513"/>
    <lineage>
        <taxon>Archaea</taxon>
        <taxon>Candidatus Altarchaeota</taxon>
        <taxon>Candidatus Altiarchaeia</taxon>
        <taxon>Candidatus Altarchaeales</taxon>
        <taxon>Candidatus Altarchaeaceae</taxon>
        <taxon>Candidatus Altarchaeum</taxon>
    </lineage>
</organism>
<dbReference type="SUPFAM" id="SSF46785">
    <property type="entry name" value="Winged helix' DNA-binding domain"/>
    <property type="match status" value="1"/>
</dbReference>
<dbReference type="InterPro" id="IPR036388">
    <property type="entry name" value="WH-like_DNA-bd_sf"/>
</dbReference>
<gene>
    <name evidence="2" type="ORF">GW779_06865</name>
    <name evidence="1" type="ORF">GW910_06435</name>
</gene>
<dbReference type="EMBL" id="JAACQH010000185">
    <property type="protein sequence ID" value="NCS92099.1"/>
    <property type="molecule type" value="Genomic_DNA"/>
</dbReference>
<sequence length="97" mass="11206">MKNAVLVTIFAATLDFIGKFKDQLNERQTGLLDYLKTHESIKSREYARLFEIKGRQARVDLSKLVDMELIIKEGRARQAIYKLNSAVSSKMRIECLK</sequence>
<protein>
    <submittedName>
        <fullName evidence="1">Uncharacterized protein</fullName>
    </submittedName>
</protein>
<reference evidence="1" key="1">
    <citation type="submission" date="2019-11" db="EMBL/GenBank/DDBJ databases">
        <title>Lipid analysis of CO2-rich subsurface aquifers suggests an autotrophy-based deep biosphere with lysolipids enriched in CPR bacteria.</title>
        <authorList>
            <person name="Probst A.J."/>
            <person name="Elling F.J."/>
            <person name="Castelle C.J."/>
            <person name="Zhu Q."/>
            <person name="Elvert M."/>
            <person name="Birarda G."/>
            <person name="Holman H.-Y."/>
            <person name="Lane K.R."/>
            <person name="Ladd B."/>
            <person name="Ryan M.C."/>
            <person name="Woyke T."/>
            <person name="Hinrichs K.-U."/>
            <person name="Banfield J.F."/>
        </authorList>
    </citation>
    <scope>NUCLEOTIDE SEQUENCE</scope>
    <source>
        <strain evidence="1">CG_2015-01_33_1645</strain>
        <strain evidence="2">CG_2015-04_33_537</strain>
    </source>
</reference>
<dbReference type="Gene3D" id="1.10.10.10">
    <property type="entry name" value="Winged helix-like DNA-binding domain superfamily/Winged helix DNA-binding domain"/>
    <property type="match status" value="1"/>
</dbReference>
<evidence type="ECO:0000313" key="1">
    <source>
        <dbReference type="EMBL" id="NCN65675.1"/>
    </source>
</evidence>
<evidence type="ECO:0000313" key="2">
    <source>
        <dbReference type="EMBL" id="NCS92099.1"/>
    </source>
</evidence>
<dbReference type="InterPro" id="IPR036390">
    <property type="entry name" value="WH_DNA-bd_sf"/>
</dbReference>
<dbReference type="AlphaFoldDB" id="A0A8J7YXA4"/>
<comment type="caution">
    <text evidence="1">The sequence shown here is derived from an EMBL/GenBank/DDBJ whole genome shotgun (WGS) entry which is preliminary data.</text>
</comment>
<name>A0A8J7YXA4_9ARCH</name>